<evidence type="ECO:0000259" key="3">
    <source>
        <dbReference type="Pfam" id="PF18183"/>
    </source>
</evidence>
<dbReference type="InterPro" id="IPR040688">
    <property type="entry name" value="SLATT_2"/>
</dbReference>
<keyword evidence="2" id="KW-1133">Transmembrane helix</keyword>
<evidence type="ECO:0000313" key="4">
    <source>
        <dbReference type="EMBL" id="MCH6161230.1"/>
    </source>
</evidence>
<keyword evidence="5" id="KW-1185">Reference proteome</keyword>
<feature type="transmembrane region" description="Helical" evidence="2">
    <location>
        <begin position="52"/>
        <end position="76"/>
    </location>
</feature>
<feature type="domain" description="SMODS and SLOG-associating 2TM effector" evidence="3">
    <location>
        <begin position="5"/>
        <end position="193"/>
    </location>
</feature>
<dbReference type="Proteomes" id="UP001166784">
    <property type="component" value="Unassembled WGS sequence"/>
</dbReference>
<keyword evidence="2" id="KW-0812">Transmembrane</keyword>
<sequence>MRPGAGRAFPLGDWGEPGDRLDELYVWVEQRALFIADWYLADRTRKRLGARVLRTGASLGATAAALLPLLALTGTLPRGVALWGYVALLAAVMCVFADRCFGLTTGWIRDVATAQAIQRRLEALQYDWASESVREMLGPKEGGANEAAERGLTLLRRFTEDVSEVVRAETADWMLEFRPGFTPPASQQDTGQPARPAEVCVAAQNVHRFPKSPGLRPSMPRQRPPEEPSN</sequence>
<proteinExistence type="predicted"/>
<dbReference type="EMBL" id="JAKWJU010000002">
    <property type="protein sequence ID" value="MCH6161230.1"/>
    <property type="molecule type" value="Genomic_DNA"/>
</dbReference>
<keyword evidence="2" id="KW-0472">Membrane</keyword>
<feature type="region of interest" description="Disordered" evidence="1">
    <location>
        <begin position="205"/>
        <end position="230"/>
    </location>
</feature>
<reference evidence="4" key="2">
    <citation type="journal article" date="2023" name="Int. J. Syst. Evol. Microbiol.">
        <title>Streptomyces marispadix sp. nov., isolated from marine beach sediment of the Northern Coast of Portugal.</title>
        <authorList>
            <person name="dos Santos J.D.N."/>
            <person name="Vitorino I.R."/>
            <person name="Kallscheuer N."/>
            <person name="Srivastava A."/>
            <person name="Krautwurst S."/>
            <person name="Marz M."/>
            <person name="Jogler C."/>
            <person name="Lobo Da Cunha A."/>
            <person name="Catita J."/>
            <person name="Goncalves H."/>
            <person name="Gonzalez I."/>
            <person name="Reyes F."/>
            <person name="Lage O.M."/>
        </authorList>
    </citation>
    <scope>NUCLEOTIDE SEQUENCE</scope>
    <source>
        <strain evidence="4">M600PL45_2</strain>
    </source>
</reference>
<accession>A0ABS9SY87</accession>
<gene>
    <name evidence="4" type="ORF">MMA15_12735</name>
</gene>
<name>A0ABS9SY87_9ACTN</name>
<feature type="transmembrane region" description="Helical" evidence="2">
    <location>
        <begin position="82"/>
        <end position="101"/>
    </location>
</feature>
<comment type="caution">
    <text evidence="4">The sequence shown here is derived from an EMBL/GenBank/DDBJ whole genome shotgun (WGS) entry which is preliminary data.</text>
</comment>
<reference evidence="4" key="1">
    <citation type="submission" date="2022-03" db="EMBL/GenBank/DDBJ databases">
        <authorList>
            <person name="Santos J.D.N."/>
            <person name="Kallscheuer N."/>
            <person name="Jogler C."/>
            <person name="Lage O.M."/>
        </authorList>
    </citation>
    <scope>NUCLEOTIDE SEQUENCE</scope>
    <source>
        <strain evidence="4">M600PL45_2</strain>
    </source>
</reference>
<dbReference type="RefSeq" id="WP_241063168.1">
    <property type="nucleotide sequence ID" value="NZ_JAKWJU010000002.1"/>
</dbReference>
<dbReference type="Pfam" id="PF18183">
    <property type="entry name" value="SLATT_2"/>
    <property type="match status" value="1"/>
</dbReference>
<evidence type="ECO:0000256" key="2">
    <source>
        <dbReference type="SAM" id="Phobius"/>
    </source>
</evidence>
<dbReference type="NCBIfam" id="NF033633">
    <property type="entry name" value="SLATT_2"/>
    <property type="match status" value="1"/>
</dbReference>
<protein>
    <submittedName>
        <fullName evidence="4">SLATT domain-containing protein</fullName>
    </submittedName>
</protein>
<evidence type="ECO:0000256" key="1">
    <source>
        <dbReference type="SAM" id="MobiDB-lite"/>
    </source>
</evidence>
<evidence type="ECO:0000313" key="5">
    <source>
        <dbReference type="Proteomes" id="UP001166784"/>
    </source>
</evidence>
<organism evidence="4 5">
    <name type="scientific">Streptomyces marispadix</name>
    <dbReference type="NCBI Taxonomy" id="2922868"/>
    <lineage>
        <taxon>Bacteria</taxon>
        <taxon>Bacillati</taxon>
        <taxon>Actinomycetota</taxon>
        <taxon>Actinomycetes</taxon>
        <taxon>Kitasatosporales</taxon>
        <taxon>Streptomycetaceae</taxon>
        <taxon>Streptomyces</taxon>
    </lineage>
</organism>